<dbReference type="RefSeq" id="WP_145365871.1">
    <property type="nucleotide sequence ID" value="NZ_CP036268.1"/>
</dbReference>
<comment type="similarity">
    <text evidence="1 12">Belongs to the helicase family. DnaB subfamily.</text>
</comment>
<evidence type="ECO:0000256" key="7">
    <source>
        <dbReference type="ARBA" id="ARBA00022840"/>
    </source>
</evidence>
<dbReference type="OrthoDB" id="9773982at2"/>
<dbReference type="GO" id="GO:0043139">
    <property type="term" value="F:5'-3' DNA helicase activity"/>
    <property type="evidence" value="ECO:0007669"/>
    <property type="project" value="UniProtKB-EC"/>
</dbReference>
<dbReference type="PANTHER" id="PTHR30153:SF2">
    <property type="entry name" value="REPLICATIVE DNA HELICASE"/>
    <property type="match status" value="1"/>
</dbReference>
<dbReference type="AlphaFoldDB" id="A0A517R7E2"/>
<keyword evidence="6 12" id="KW-0347">Helicase</keyword>
<keyword evidence="15" id="KW-1185">Reference proteome</keyword>
<name>A0A517R7E2_9PLAN</name>
<organism evidence="14 15">
    <name type="scientific">Stratiformator vulcanicus</name>
    <dbReference type="NCBI Taxonomy" id="2527980"/>
    <lineage>
        <taxon>Bacteria</taxon>
        <taxon>Pseudomonadati</taxon>
        <taxon>Planctomycetota</taxon>
        <taxon>Planctomycetia</taxon>
        <taxon>Planctomycetales</taxon>
        <taxon>Planctomycetaceae</taxon>
        <taxon>Stratiformator</taxon>
    </lineage>
</organism>
<keyword evidence="3 12" id="KW-0235">DNA replication</keyword>
<sequence length="457" mass="50540">MPPQAQRDGSPPEDLEAERSLIGGVLLQASKLDDIGEFFRPEMFHRERHAFIYRAAWALYERGRKVDTVTVAEQLQRDGKLDEAGGPAYLLDCLEAVPQAGHAVHYAQIVRDCALRRAVLYAGLTMAQTAHDRTRDVSEVVASAWDALSQTSDDVHDDGAVSLDVAVRTAWEAFETGQEPGLKTGFFDLDGLTHGLRPGQIVVLAARPSMGKTALAGNIALNVAEAGDGVLLFSLEQSKEEIAVRMLSSLAAIDSHRIKEPGTLLEHERERILQRNAQVQNLPLVIDDRPAATTGRMGAIVRRYRRRRLGPTGDGVKLVIVDYLQLIEPEDRRVPREQQVSTISRQLKAIARTAEVPIIVLAQLNRQSEMRENKRPRLSDLRESGAIEQDADIVMLLHRPSFFDKGDRPGEADLIIAKQRDGATGTVPLTWAENRTQFLDASRAEEPAGYTETDLGF</sequence>
<dbReference type="GO" id="GO:1990077">
    <property type="term" value="C:primosome complex"/>
    <property type="evidence" value="ECO:0007669"/>
    <property type="project" value="UniProtKB-UniRule"/>
</dbReference>
<protein>
    <recommendedName>
        <fullName evidence="11 12">Replicative DNA helicase</fullName>
        <ecNumber evidence="11 12">5.6.2.3</ecNumber>
    </recommendedName>
</protein>
<dbReference type="EC" id="5.6.2.3" evidence="11 12"/>
<dbReference type="InterPro" id="IPR007692">
    <property type="entry name" value="DNA_helicase_DnaB"/>
</dbReference>
<evidence type="ECO:0000256" key="6">
    <source>
        <dbReference type="ARBA" id="ARBA00022806"/>
    </source>
</evidence>
<reference evidence="14 15" key="1">
    <citation type="submission" date="2019-02" db="EMBL/GenBank/DDBJ databases">
        <title>Deep-cultivation of Planctomycetes and their phenomic and genomic characterization uncovers novel biology.</title>
        <authorList>
            <person name="Wiegand S."/>
            <person name="Jogler M."/>
            <person name="Boedeker C."/>
            <person name="Pinto D."/>
            <person name="Vollmers J."/>
            <person name="Rivas-Marin E."/>
            <person name="Kohn T."/>
            <person name="Peeters S.H."/>
            <person name="Heuer A."/>
            <person name="Rast P."/>
            <person name="Oberbeckmann S."/>
            <person name="Bunk B."/>
            <person name="Jeske O."/>
            <person name="Meyerdierks A."/>
            <person name="Storesund J.E."/>
            <person name="Kallscheuer N."/>
            <person name="Luecker S."/>
            <person name="Lage O.M."/>
            <person name="Pohl T."/>
            <person name="Merkel B.J."/>
            <person name="Hornburger P."/>
            <person name="Mueller R.-W."/>
            <person name="Bruemmer F."/>
            <person name="Labrenz M."/>
            <person name="Spormann A.M."/>
            <person name="Op den Camp H."/>
            <person name="Overmann J."/>
            <person name="Amann R."/>
            <person name="Jetten M.S.M."/>
            <person name="Mascher T."/>
            <person name="Medema M.H."/>
            <person name="Devos D.P."/>
            <person name="Kaster A.-K."/>
            <person name="Ovreas L."/>
            <person name="Rohde M."/>
            <person name="Galperin M.Y."/>
            <person name="Jogler C."/>
        </authorList>
    </citation>
    <scope>NUCLEOTIDE SEQUENCE [LARGE SCALE GENOMIC DNA]</scope>
    <source>
        <strain evidence="14 15">Pan189</strain>
    </source>
</reference>
<dbReference type="Gene3D" id="3.40.50.300">
    <property type="entry name" value="P-loop containing nucleotide triphosphate hydrolases"/>
    <property type="match status" value="1"/>
</dbReference>
<dbReference type="SMART" id="SM00382">
    <property type="entry name" value="AAA"/>
    <property type="match status" value="1"/>
</dbReference>
<dbReference type="GO" id="GO:0006269">
    <property type="term" value="P:DNA replication, synthesis of primer"/>
    <property type="evidence" value="ECO:0007669"/>
    <property type="project" value="UniProtKB-UniRule"/>
</dbReference>
<dbReference type="InterPro" id="IPR027417">
    <property type="entry name" value="P-loop_NTPase"/>
</dbReference>
<dbReference type="GO" id="GO:0005524">
    <property type="term" value="F:ATP binding"/>
    <property type="evidence" value="ECO:0007669"/>
    <property type="project" value="UniProtKB-UniRule"/>
</dbReference>
<evidence type="ECO:0000256" key="4">
    <source>
        <dbReference type="ARBA" id="ARBA00022741"/>
    </source>
</evidence>
<keyword evidence="5 12" id="KW-0378">Hydrolase</keyword>
<dbReference type="Pfam" id="PF00772">
    <property type="entry name" value="DnaB"/>
    <property type="match status" value="1"/>
</dbReference>
<dbReference type="Gene3D" id="1.10.860.10">
    <property type="entry name" value="DNAb Helicase, Chain A"/>
    <property type="match status" value="1"/>
</dbReference>
<dbReference type="GO" id="GO:0016887">
    <property type="term" value="F:ATP hydrolysis activity"/>
    <property type="evidence" value="ECO:0007669"/>
    <property type="project" value="RHEA"/>
</dbReference>
<evidence type="ECO:0000256" key="11">
    <source>
        <dbReference type="NCBIfam" id="TIGR00665"/>
    </source>
</evidence>
<evidence type="ECO:0000256" key="1">
    <source>
        <dbReference type="ARBA" id="ARBA00008428"/>
    </source>
</evidence>
<comment type="catalytic activity">
    <reaction evidence="10 12">
        <text>ATP + H2O = ADP + phosphate + H(+)</text>
        <dbReference type="Rhea" id="RHEA:13065"/>
        <dbReference type="ChEBI" id="CHEBI:15377"/>
        <dbReference type="ChEBI" id="CHEBI:15378"/>
        <dbReference type="ChEBI" id="CHEBI:30616"/>
        <dbReference type="ChEBI" id="CHEBI:43474"/>
        <dbReference type="ChEBI" id="CHEBI:456216"/>
        <dbReference type="EC" id="5.6.2.3"/>
    </reaction>
</comment>
<comment type="function">
    <text evidence="12">The main replicative DNA helicase, it participates in initiation and elongation during chromosome replication. Travels ahead of the DNA replisome, separating dsDNA into templates for DNA synthesis. A processive ATP-dependent 5'-3' DNA helicase it has DNA-dependent ATPase activity.</text>
</comment>
<keyword evidence="7 12" id="KW-0067">ATP-binding</keyword>
<evidence type="ECO:0000259" key="13">
    <source>
        <dbReference type="PROSITE" id="PS51199"/>
    </source>
</evidence>
<evidence type="ECO:0000313" key="15">
    <source>
        <dbReference type="Proteomes" id="UP000317318"/>
    </source>
</evidence>
<dbReference type="SUPFAM" id="SSF52540">
    <property type="entry name" value="P-loop containing nucleoside triphosphate hydrolases"/>
    <property type="match status" value="1"/>
</dbReference>
<evidence type="ECO:0000313" key="14">
    <source>
        <dbReference type="EMBL" id="QDT39753.1"/>
    </source>
</evidence>
<evidence type="ECO:0000256" key="3">
    <source>
        <dbReference type="ARBA" id="ARBA00022705"/>
    </source>
</evidence>
<evidence type="ECO:0000256" key="9">
    <source>
        <dbReference type="ARBA" id="ARBA00023235"/>
    </source>
</evidence>
<evidence type="ECO:0000256" key="12">
    <source>
        <dbReference type="RuleBase" id="RU362085"/>
    </source>
</evidence>
<keyword evidence="4 12" id="KW-0547">Nucleotide-binding</keyword>
<evidence type="ECO:0000256" key="2">
    <source>
        <dbReference type="ARBA" id="ARBA00022515"/>
    </source>
</evidence>
<dbReference type="InterPro" id="IPR007694">
    <property type="entry name" value="DNA_helicase_DnaB-like_C"/>
</dbReference>
<dbReference type="InterPro" id="IPR003593">
    <property type="entry name" value="AAA+_ATPase"/>
</dbReference>
<gene>
    <name evidence="14" type="primary">dnaC_2</name>
    <name evidence="14" type="ORF">Pan189_41620</name>
</gene>
<dbReference type="Pfam" id="PF03796">
    <property type="entry name" value="DnaB_C"/>
    <property type="match status" value="1"/>
</dbReference>
<dbReference type="InterPro" id="IPR007693">
    <property type="entry name" value="DNA_helicase_DnaB-like_N"/>
</dbReference>
<dbReference type="GO" id="GO:0005829">
    <property type="term" value="C:cytosol"/>
    <property type="evidence" value="ECO:0007669"/>
    <property type="project" value="TreeGrafter"/>
</dbReference>
<dbReference type="CDD" id="cd00984">
    <property type="entry name" value="DnaB_C"/>
    <property type="match status" value="1"/>
</dbReference>
<keyword evidence="9" id="KW-0413">Isomerase</keyword>
<proteinExistence type="inferred from homology"/>
<keyword evidence="8 12" id="KW-0238">DNA-binding</keyword>
<dbReference type="InterPro" id="IPR016136">
    <property type="entry name" value="DNA_helicase_N/primase_C"/>
</dbReference>
<evidence type="ECO:0000256" key="10">
    <source>
        <dbReference type="ARBA" id="ARBA00048954"/>
    </source>
</evidence>
<dbReference type="SUPFAM" id="SSF48024">
    <property type="entry name" value="N-terminal domain of DnaB helicase"/>
    <property type="match status" value="1"/>
</dbReference>
<accession>A0A517R7E2</accession>
<dbReference type="Proteomes" id="UP000317318">
    <property type="component" value="Chromosome"/>
</dbReference>
<dbReference type="PANTHER" id="PTHR30153">
    <property type="entry name" value="REPLICATIVE DNA HELICASE DNAB"/>
    <property type="match status" value="1"/>
</dbReference>
<dbReference type="GO" id="GO:0003677">
    <property type="term" value="F:DNA binding"/>
    <property type="evidence" value="ECO:0007669"/>
    <property type="project" value="UniProtKB-UniRule"/>
</dbReference>
<feature type="domain" description="SF4 helicase" evidence="13">
    <location>
        <begin position="175"/>
        <end position="445"/>
    </location>
</feature>
<keyword evidence="2 12" id="KW-0639">Primosome</keyword>
<dbReference type="EMBL" id="CP036268">
    <property type="protein sequence ID" value="QDT39753.1"/>
    <property type="molecule type" value="Genomic_DNA"/>
</dbReference>
<evidence type="ECO:0000256" key="5">
    <source>
        <dbReference type="ARBA" id="ARBA00022801"/>
    </source>
</evidence>
<dbReference type="KEGG" id="svp:Pan189_41620"/>
<dbReference type="NCBIfam" id="TIGR00665">
    <property type="entry name" value="DnaB"/>
    <property type="match status" value="1"/>
</dbReference>
<evidence type="ECO:0000256" key="8">
    <source>
        <dbReference type="ARBA" id="ARBA00023125"/>
    </source>
</evidence>
<dbReference type="InterPro" id="IPR036185">
    <property type="entry name" value="DNA_heli_DnaB-like_N_sf"/>
</dbReference>
<dbReference type="PROSITE" id="PS51199">
    <property type="entry name" value="SF4_HELICASE"/>
    <property type="match status" value="1"/>
</dbReference>